<proteinExistence type="predicted"/>
<accession>A0A377HTL8</accession>
<sequence>MDLSAKQHLINLGGKIEAVDKLSLSAGKNLEIASTLRETKTSTDFARRVVDKMSQLKVSGEKGKLSLQADGDLTVKGALIKSQGNIEAIAKNIESATLAVYNKEHYNADADNYYRLNQKTEVGSQFTAKNAVVLLAEQDIHLRQAELSSKQADVTLQSSTGNIDIVAGKTEEQVANSIKSSTKGLFSSSTELTRHQHHYTETVGSNIDGESVKVLAEQGKVQVSGSTIVGEQDVAMVAKNGIDIVAETNLSKEQDEHYSRKSGLLGSGGGIGFTIGQKKERTEQEQQTESVAHSQVGSLKGNVTLLTEGDYKQVGSIVTAQHGDATIMAKKVDIEAAGLDYISHYKRTFEQKGLTIAINIPAVQAALAAKNTVSAVKKVGESKNNRINALAAANVGFDALRTVEQVGQAIDATKALANGNMADANISVSITYGQQKNVQSTDTQGTKAEASQINAGKAVNIVAQGAGENSDINVVGSYISGKKSTALSAENAINLLAKEQHHQERSKNKSSGFNAGVAVSYGSNGFAFGITAGGNYGKGYGNGDETSWLASKVGSLQSQTSLSSQKETNIKGSQVLGNKINLKAQNLNIESLQDTMTYKGKQMNVSGQVTVGYGFSASGSYNQSKVNADYASVKTQAGLFAGNEGFDVEVKKHTDLKGAVITSSNQAEQQNKNRFSTGTLTYSDIENHSSHNASGFGLSSGVTVSGGDAAKEVGGVKLKQIGQNHKDGSSKVEFSGVAGVGSQGNWGIAKGLATALAGYVNDNGSENGYTTSAITTSNIQIQDNQAQQSLTGKTAKQTAEEINRTYVHQDVNKTDVTKVRSDLEQDLAIAGDFVDKLSDVGDEIYYRIEKNEDNIFVKKKRESGCKSLECITYQKLEVDKLTVPKTKEEAVALARMYAHGIMNTNDQDRLAGSIQYGGKDYLENDVLVVRKPYSSIGAELVFTVFERFRAGLNIPSIFGASNASREQTKIWGLLEQYNKNNPDNKVDLKHLSHSLGVSSTKNAMNWASYKDMKFNNTRLEANTVGTSYPMRNNTIGGVLSGGLYDQGYTEKASELFKEGKVSYAVAPGDLVGTGLGLPFLPGRFGLGIGNTDTTGKNFSHIPLWSLIMGDHTKAYYKDETVINFLNSKNNDNKVTKDIKSYHKKAWGQIGPKTSKFEFNNGIIINDKGKAQ</sequence>
<dbReference type="STRING" id="733.B0186_11290"/>
<dbReference type="EMBL" id="UGHF01000001">
    <property type="protein sequence ID" value="STO59567.1"/>
    <property type="molecule type" value="Genomic_DNA"/>
</dbReference>
<dbReference type="GO" id="GO:0003824">
    <property type="term" value="F:catalytic activity"/>
    <property type="evidence" value="ECO:0007669"/>
    <property type="project" value="UniProtKB-ARBA"/>
</dbReference>
<keyword evidence="2" id="KW-1185">Reference proteome</keyword>
<reference evidence="1 2" key="1">
    <citation type="submission" date="2018-06" db="EMBL/GenBank/DDBJ databases">
        <authorList>
            <consortium name="Pathogen Informatics"/>
            <person name="Doyle S."/>
        </authorList>
    </citation>
    <scope>NUCLEOTIDE SEQUENCE [LARGE SCALE GENOMIC DNA]</scope>
    <source>
        <strain evidence="1 2">NCTC1659</strain>
    </source>
</reference>
<dbReference type="Proteomes" id="UP000254329">
    <property type="component" value="Unassembled WGS sequence"/>
</dbReference>
<evidence type="ECO:0000313" key="1">
    <source>
        <dbReference type="EMBL" id="STO59567.1"/>
    </source>
</evidence>
<dbReference type="Pfam" id="PF13332">
    <property type="entry name" value="Fil_haemagg_2"/>
    <property type="match status" value="2"/>
</dbReference>
<evidence type="ECO:0000313" key="2">
    <source>
        <dbReference type="Proteomes" id="UP000254329"/>
    </source>
</evidence>
<dbReference type="RefSeq" id="WP_115252391.1">
    <property type="nucleotide sequence ID" value="NZ_UGHF01000001.1"/>
</dbReference>
<gene>
    <name evidence="1" type="ORF">NCTC1659_00823</name>
</gene>
<dbReference type="InterPro" id="IPR025157">
    <property type="entry name" value="Hemagglutinin_rpt"/>
</dbReference>
<name>A0A377HTL8_9PAST</name>
<organism evidence="1 2">
    <name type="scientific">Canicola haemoglobinophilus</name>
    <dbReference type="NCBI Taxonomy" id="733"/>
    <lineage>
        <taxon>Bacteria</taxon>
        <taxon>Pseudomonadati</taxon>
        <taxon>Pseudomonadota</taxon>
        <taxon>Gammaproteobacteria</taxon>
        <taxon>Pasteurellales</taxon>
        <taxon>Pasteurellaceae</taxon>
        <taxon>Canicola</taxon>
    </lineage>
</organism>
<dbReference type="AlphaFoldDB" id="A0A377HTL8"/>
<protein>
    <submittedName>
        <fullName evidence="1">Filamentous hemagglutinin outer membrane protein</fullName>
    </submittedName>
</protein>